<evidence type="ECO:0000313" key="8">
    <source>
        <dbReference type="Proteomes" id="UP001140230"/>
    </source>
</evidence>
<evidence type="ECO:0000256" key="2">
    <source>
        <dbReference type="ARBA" id="ARBA00022450"/>
    </source>
</evidence>
<dbReference type="Proteomes" id="UP001140230">
    <property type="component" value="Unassembled WGS sequence"/>
</dbReference>
<dbReference type="Pfam" id="PF00668">
    <property type="entry name" value="Condensation"/>
    <property type="match status" value="2"/>
</dbReference>
<dbReference type="Gene3D" id="1.10.1200.10">
    <property type="entry name" value="ACP-like"/>
    <property type="match status" value="1"/>
</dbReference>
<evidence type="ECO:0000313" key="7">
    <source>
        <dbReference type="EMBL" id="MDC8640400.1"/>
    </source>
</evidence>
<dbReference type="GO" id="GO:0005829">
    <property type="term" value="C:cytosol"/>
    <property type="evidence" value="ECO:0007669"/>
    <property type="project" value="TreeGrafter"/>
</dbReference>
<keyword evidence="4" id="KW-0436">Ligase</keyword>
<dbReference type="Pfam" id="PF13193">
    <property type="entry name" value="AMP-binding_C"/>
    <property type="match status" value="1"/>
</dbReference>
<dbReference type="PANTHER" id="PTHR45527">
    <property type="entry name" value="NONRIBOSOMAL PEPTIDE SYNTHETASE"/>
    <property type="match status" value="1"/>
</dbReference>
<dbReference type="PROSITE" id="PS00012">
    <property type="entry name" value="PHOSPHOPANTETHEINE"/>
    <property type="match status" value="1"/>
</dbReference>
<dbReference type="FunFam" id="1.10.1200.10:FF:000005">
    <property type="entry name" value="Nonribosomal peptide synthetase 1"/>
    <property type="match status" value="1"/>
</dbReference>
<dbReference type="RefSeq" id="WP_273664669.1">
    <property type="nucleotide sequence ID" value="NZ_JANWTP010000120.1"/>
</dbReference>
<sequence>MKRSFSDWRAQSARQAVPAADDAVTDLPGAHAPAPDAPIAAAAQRDSFPLSFTQERIWFVNQLDPLKPIYVCPHPVRLRGALKPAALEAALSAIVARHEPLRTRFAMHGQHLRQQVLPARRRLIPLVDLSHLHADQAWRTATALAQSDTLRPFDLRNAPSLLRVALIRLAADDHVLLFTLHHLIGDDWSMAVLIEEMAQCYAQCVLGLPSSPSPPSLQYGDYAQWQRDMADDGRQEERRRYWHDKLRGVPVLNLATDRNRGTVQSHSGHKVFAQLPPPVMGGLKALCNQVGTTPFVIVLALFKLIFQRYSNQDDIAIGVPVAGRARPELQRMVGPVLNMLVMRSTIDARMRFADFLKDVRNTVVDAFEHQDVPFEKLVEDLQPARDLSHAPLCQAIIAYHYDSLPRSSFADLAGEPIALSRAPVVFDLDITATEHENTLWFSVTYDTQLFDESTVRQMMTEYSLAAAAVAADPSITLTRLRAECARACAGPLALWNAAPPVDVAQRDLGSLFLDAAVARPDAVALIAAQGRVTYAALRRRALHIAGRLRAAGVGPERVVGSAIARSCESVAALLGILIAGGAYAYIDPHYPDKRIRELLDLTDIRVLLATAAEAPRFASFDVQVVVVDGDEHHDPQPLLRPRLHPDNSACVVFTSGSQGIPKAVISPHRGLLNRLQWMWDTQPYRDGEILAHRVSLNFVDCICEAVGPLLQGRPLAIVDERAGHDVAELLRTLAQEQVGRLVLIPSLLATLLTLDPDLGASLPALRHWVCSGEPLDADLVRRFRDSVPGARIYNFYGSSEVAADVTAVDVTDTVAPHGGVPLGRPIHNTRAALVDDLGFPVPPIVAGEMVIAGDGLARGYSRLPAATADRFRPSPLGGAPGERVYMTGDMARLSLDAECSFVGRRDQQIKIHGRRIELGEIESAMLAHARVTQAAALAASDGHLLVGFYSSDSGLGEQELLGSLRTRLPQFMLPSQLIRMQRLPSLATGKLDRKALSALHPLHPLDTPDAQPSTPLEKQLADIWRRVLNLDTVGARADFFSLGGHSMAALQMLFLIDKELQRKLDIAALFQNPTVAALASHIGTLAAEPVDESTSVEAIPDPASRGQPFPLTDLQQAYWVGRTDAFRFGQVSIHAYFEVEAEGLDLGRFTRVWNTLVHRHDMLRAVVTPDGQQKILAEVPDYRIDVIDLRDLDEYDAGQRLSALRDELSHQVLPLERWPGFDVRATVRDSDRIRLHVSIDTFFLDGWSQRLLFGELVALYDDPDAVLDPPQLQLSFRDWFLAARELAATPAYARSMAVWTERIGKLAPAPELPVLHRPGQGATAKVRNLNAQLDAAATRRLRERAHALGRSIVDVALAGYVRIVSAWSANARFTLNIPTFSRMQLHAQTNRVVGPFSSFTIGEFDGSAAGNFADLLAQAHIQLRFGAEHQLVSGIELMRELRRTHGFAYYLPVVFTSLIFDADAAAVDFVSRPSTLRSVYACGQTPQVWLDNRVDLLTGGVLSLGWDVPDGVFPEGLADDMFDAYVGYLRAMADKDWNAGDSLEIPYQRIEAADPPCSDGLLHTDFVLQARATPQADAVRCGATRLSYAELHG</sequence>
<dbReference type="PANTHER" id="PTHR45527:SF1">
    <property type="entry name" value="FATTY ACID SYNTHASE"/>
    <property type="match status" value="1"/>
</dbReference>
<dbReference type="InterPro" id="IPR023213">
    <property type="entry name" value="CAT-like_dom_sf"/>
</dbReference>
<dbReference type="InterPro" id="IPR036736">
    <property type="entry name" value="ACP-like_sf"/>
</dbReference>
<dbReference type="InterPro" id="IPR006162">
    <property type="entry name" value="Ppantetheine_attach_site"/>
</dbReference>
<dbReference type="SUPFAM" id="SSF47336">
    <property type="entry name" value="ACP-like"/>
    <property type="match status" value="1"/>
</dbReference>
<evidence type="ECO:0000256" key="1">
    <source>
        <dbReference type="ARBA" id="ARBA00001957"/>
    </source>
</evidence>
<dbReference type="InterPro" id="IPR020806">
    <property type="entry name" value="PKS_PP-bd"/>
</dbReference>
<dbReference type="Gene3D" id="3.30.559.30">
    <property type="entry name" value="Nonribosomal peptide synthetase, condensation domain"/>
    <property type="match status" value="2"/>
</dbReference>
<dbReference type="GO" id="GO:0031177">
    <property type="term" value="F:phosphopantetheine binding"/>
    <property type="evidence" value="ECO:0007669"/>
    <property type="project" value="InterPro"/>
</dbReference>
<evidence type="ECO:0000256" key="3">
    <source>
        <dbReference type="ARBA" id="ARBA00022553"/>
    </source>
</evidence>
<dbReference type="Gene3D" id="3.40.50.12780">
    <property type="entry name" value="N-terminal domain of ligase-like"/>
    <property type="match status" value="1"/>
</dbReference>
<protein>
    <submittedName>
        <fullName evidence="7">Amino acid adenylation domain-containing protein</fullName>
    </submittedName>
</protein>
<evidence type="ECO:0000259" key="6">
    <source>
        <dbReference type="PROSITE" id="PS50075"/>
    </source>
</evidence>
<dbReference type="Pfam" id="PF00550">
    <property type="entry name" value="PP-binding"/>
    <property type="match status" value="1"/>
</dbReference>
<feature type="non-terminal residue" evidence="7">
    <location>
        <position position="1593"/>
    </location>
</feature>
<dbReference type="FunFam" id="3.30.559.10:FF:000023">
    <property type="entry name" value="Non-ribosomal peptide synthetase"/>
    <property type="match status" value="1"/>
</dbReference>
<feature type="domain" description="Carrier" evidence="6">
    <location>
        <begin position="1011"/>
        <end position="1086"/>
    </location>
</feature>
<dbReference type="CDD" id="cd19531">
    <property type="entry name" value="LCL_NRPS-like"/>
    <property type="match status" value="1"/>
</dbReference>
<evidence type="ECO:0000256" key="5">
    <source>
        <dbReference type="SAM" id="MobiDB-lite"/>
    </source>
</evidence>
<dbReference type="GO" id="GO:0047527">
    <property type="term" value="F:2,3-dihydroxybenzoate-serine ligase activity"/>
    <property type="evidence" value="ECO:0007669"/>
    <property type="project" value="TreeGrafter"/>
</dbReference>
<dbReference type="NCBIfam" id="TIGR01733">
    <property type="entry name" value="AA-adenyl-dom"/>
    <property type="match status" value="1"/>
</dbReference>
<dbReference type="EMBL" id="JANWTP010000120">
    <property type="protein sequence ID" value="MDC8640400.1"/>
    <property type="molecule type" value="Genomic_DNA"/>
</dbReference>
<feature type="region of interest" description="Disordered" evidence="5">
    <location>
        <begin position="1"/>
        <end position="32"/>
    </location>
</feature>
<dbReference type="InterPro" id="IPR045851">
    <property type="entry name" value="AMP-bd_C_sf"/>
</dbReference>
<reference evidence="7" key="1">
    <citation type="journal article" date="2022" name="Phytopathology">
        <title>Whole genome sequencing-based tracing of a 2022 introduction and outbreak of Xanthomonas hortorum pv. pelargonii.</title>
        <authorList>
            <person name="Iruegas Bocardo F."/>
            <person name="Weisberg A.J."/>
            <person name="Riutta E.R."/>
            <person name="Kilday K.B."/>
            <person name="Bonkowski J.C."/>
            <person name="Creswell T.C."/>
            <person name="Daughtrey M."/>
            <person name="Rane K.K."/>
            <person name="Grunwald N.J."/>
            <person name="Chang J.H."/>
            <person name="Putnam M."/>
        </authorList>
    </citation>
    <scope>NUCLEOTIDE SEQUENCE</scope>
    <source>
        <strain evidence="7">22-338</strain>
    </source>
</reference>
<dbReference type="PROSITE" id="PS50075">
    <property type="entry name" value="CARRIER"/>
    <property type="match status" value="1"/>
</dbReference>
<dbReference type="InterPro" id="IPR001242">
    <property type="entry name" value="Condensation_dom"/>
</dbReference>
<dbReference type="InterPro" id="IPR010071">
    <property type="entry name" value="AA_adenyl_dom"/>
</dbReference>
<dbReference type="InterPro" id="IPR000873">
    <property type="entry name" value="AMP-dep_synth/lig_dom"/>
</dbReference>
<dbReference type="SMART" id="SM00823">
    <property type="entry name" value="PKS_PP"/>
    <property type="match status" value="1"/>
</dbReference>
<dbReference type="InterPro" id="IPR057737">
    <property type="entry name" value="Condensation_MtbB-like"/>
</dbReference>
<dbReference type="GO" id="GO:0009239">
    <property type="term" value="P:enterobactin biosynthetic process"/>
    <property type="evidence" value="ECO:0007669"/>
    <property type="project" value="TreeGrafter"/>
</dbReference>
<dbReference type="Gene3D" id="3.30.300.30">
    <property type="match status" value="1"/>
</dbReference>
<dbReference type="CDD" id="cd05930">
    <property type="entry name" value="A_NRPS"/>
    <property type="match status" value="1"/>
</dbReference>
<keyword evidence="2" id="KW-0596">Phosphopantetheine</keyword>
<dbReference type="GO" id="GO:0009366">
    <property type="term" value="C:enterobactin synthetase complex"/>
    <property type="evidence" value="ECO:0007669"/>
    <property type="project" value="TreeGrafter"/>
</dbReference>
<comment type="caution">
    <text evidence="7">The sequence shown here is derived from an EMBL/GenBank/DDBJ whole genome shotgun (WGS) entry which is preliminary data.</text>
</comment>
<keyword evidence="3" id="KW-0597">Phosphoprotein</keyword>
<gene>
    <name evidence="7" type="ORF">NY667_22005</name>
</gene>
<comment type="cofactor">
    <cofactor evidence="1">
        <name>pantetheine 4'-phosphate</name>
        <dbReference type="ChEBI" id="CHEBI:47942"/>
    </cofactor>
</comment>
<dbReference type="CDD" id="cd19535">
    <property type="entry name" value="Cyc_NRPS"/>
    <property type="match status" value="1"/>
</dbReference>
<evidence type="ECO:0000256" key="4">
    <source>
        <dbReference type="ARBA" id="ARBA00022598"/>
    </source>
</evidence>
<accession>A0A9X4BVL1</accession>
<name>A0A9X4BVL1_9XANT</name>
<dbReference type="SUPFAM" id="SSF52777">
    <property type="entry name" value="CoA-dependent acyltransferases"/>
    <property type="match status" value="4"/>
</dbReference>
<dbReference type="GO" id="GO:0043041">
    <property type="term" value="P:amino acid activation for nonribosomal peptide biosynthetic process"/>
    <property type="evidence" value="ECO:0007669"/>
    <property type="project" value="TreeGrafter"/>
</dbReference>
<dbReference type="Pfam" id="PF00501">
    <property type="entry name" value="AMP-binding"/>
    <property type="match status" value="1"/>
</dbReference>
<dbReference type="InterPro" id="IPR025110">
    <property type="entry name" value="AMP-bd_C"/>
</dbReference>
<reference evidence="7" key="2">
    <citation type="submission" date="2022-08" db="EMBL/GenBank/DDBJ databases">
        <authorList>
            <person name="Iruegas-Bocardo F."/>
            <person name="Weisberg A.J."/>
            <person name="Riutta E.R."/>
            <person name="Kilday K."/>
            <person name="Bonkowski J.C."/>
            <person name="Creswell T."/>
            <person name="Daughtrey M.L."/>
            <person name="Rane K."/>
            <person name="Grunwald N.J."/>
            <person name="Chang J.H."/>
            <person name="Putnam M.L."/>
        </authorList>
    </citation>
    <scope>NUCLEOTIDE SEQUENCE</scope>
    <source>
        <strain evidence="7">22-338</strain>
    </source>
</reference>
<dbReference type="Gene3D" id="3.30.559.10">
    <property type="entry name" value="Chloramphenicol acetyltransferase-like domain"/>
    <property type="match status" value="2"/>
</dbReference>
<organism evidence="7 8">
    <name type="scientific">Xanthomonas hortorum pv. hederae</name>
    <dbReference type="NCBI Taxonomy" id="453603"/>
    <lineage>
        <taxon>Bacteria</taxon>
        <taxon>Pseudomonadati</taxon>
        <taxon>Pseudomonadota</taxon>
        <taxon>Gammaproteobacteria</taxon>
        <taxon>Lysobacterales</taxon>
        <taxon>Lysobacteraceae</taxon>
        <taxon>Xanthomonas</taxon>
    </lineage>
</organism>
<dbReference type="InterPro" id="IPR009081">
    <property type="entry name" value="PP-bd_ACP"/>
</dbReference>
<dbReference type="InterPro" id="IPR042099">
    <property type="entry name" value="ANL_N_sf"/>
</dbReference>
<proteinExistence type="predicted"/>
<dbReference type="SUPFAM" id="SSF56801">
    <property type="entry name" value="Acetyl-CoA synthetase-like"/>
    <property type="match status" value="1"/>
</dbReference>